<dbReference type="OrthoDB" id="8604580at2"/>
<evidence type="ECO:0000256" key="1">
    <source>
        <dbReference type="SAM" id="Phobius"/>
    </source>
</evidence>
<reference key="1">
    <citation type="submission" date="2011-09" db="EMBL/GenBank/DDBJ databases">
        <title>Genomic characterization of the Taylorella genus.</title>
        <authorList>
            <person name="Hebert L."/>
            <person name="Moumen B."/>
            <person name="Pons N."/>
            <person name="Duquesne F."/>
            <person name="Breuil M.-F."/>
            <person name="Goux D."/>
            <person name="Batto J.-M."/>
            <person name="Renault P."/>
            <person name="Laugier C."/>
            <person name="Petry S."/>
        </authorList>
    </citation>
    <scope>NUCLEOTIDE SEQUENCE</scope>
    <source>
        <strain>MCE3</strain>
    </source>
</reference>
<dbReference type="eggNOG" id="COG4736">
    <property type="taxonomic scope" value="Bacteria"/>
</dbReference>
<evidence type="ECO:0000313" key="2">
    <source>
        <dbReference type="EMBL" id="AEP36393.1"/>
    </source>
</evidence>
<feature type="transmembrane region" description="Helical" evidence="1">
    <location>
        <begin position="6"/>
        <end position="24"/>
    </location>
</feature>
<name>G4QAT3_TAYAM</name>
<keyword evidence="1" id="KW-1133">Transmembrane helix</keyword>
<dbReference type="Pfam" id="PF05545">
    <property type="entry name" value="FixQ"/>
    <property type="match status" value="1"/>
</dbReference>
<dbReference type="RefSeq" id="WP_014111290.1">
    <property type="nucleotide sequence ID" value="NC_016043.1"/>
</dbReference>
<dbReference type="AlphaFoldDB" id="G4QAT3"/>
<protein>
    <recommendedName>
        <fullName evidence="4">Cytochrome c oxidase subunit CcoQ</fullName>
    </recommendedName>
</protein>
<keyword evidence="1" id="KW-0472">Membrane</keyword>
<gene>
    <name evidence="2" type="ordered locus">TASI_0619</name>
</gene>
<dbReference type="STRING" id="1008459.TASI_0619"/>
<proteinExistence type="predicted"/>
<dbReference type="Proteomes" id="UP000009284">
    <property type="component" value="Chromosome"/>
</dbReference>
<keyword evidence="3" id="KW-1185">Reference proteome</keyword>
<reference evidence="2 3" key="2">
    <citation type="journal article" date="2012" name="PLoS ONE">
        <title>Genomic characterization of the taylorella genus.</title>
        <authorList>
            <person name="Hebert L."/>
            <person name="Moumen B."/>
            <person name="Pons N."/>
            <person name="Duquesne F."/>
            <person name="Breuil M.F."/>
            <person name="Goux D."/>
            <person name="Batto J.M."/>
            <person name="Laugier C."/>
            <person name="Renault P."/>
            <person name="Petry S."/>
        </authorList>
    </citation>
    <scope>NUCLEOTIDE SEQUENCE [LARGE SCALE GENOMIC DNA]</scope>
    <source>
        <strain evidence="2 3">MCE3</strain>
    </source>
</reference>
<evidence type="ECO:0008006" key="4">
    <source>
        <dbReference type="Google" id="ProtNLM"/>
    </source>
</evidence>
<evidence type="ECO:0000313" key="3">
    <source>
        <dbReference type="Proteomes" id="UP000009284"/>
    </source>
</evidence>
<keyword evidence="1" id="KW-0812">Transmembrane</keyword>
<sequence>MALLNGLLTILSMALFFGIIWWAWSTRRSKDNETAANLPFSLPDEIESDHKNGEIKS</sequence>
<organism evidence="2 3">
    <name type="scientific">Taylorella asinigenitalis (strain MCE3)</name>
    <dbReference type="NCBI Taxonomy" id="1008459"/>
    <lineage>
        <taxon>Bacteria</taxon>
        <taxon>Pseudomonadati</taxon>
        <taxon>Pseudomonadota</taxon>
        <taxon>Betaproteobacteria</taxon>
        <taxon>Burkholderiales</taxon>
        <taxon>Alcaligenaceae</taxon>
        <taxon>Taylorella</taxon>
    </lineage>
</organism>
<dbReference type="EMBL" id="CP003059">
    <property type="protein sequence ID" value="AEP36393.1"/>
    <property type="molecule type" value="Genomic_DNA"/>
</dbReference>
<dbReference type="InterPro" id="IPR008621">
    <property type="entry name" value="Cbb3-typ_cyt_oxidase_comp"/>
</dbReference>
<accession>G4QAT3</accession>
<dbReference type="KEGG" id="tas:TASI_0619"/>
<dbReference type="HOGENOM" id="CLU_192294_3_0_4"/>